<proteinExistence type="predicted"/>
<feature type="region of interest" description="Disordered" evidence="1">
    <location>
        <begin position="74"/>
        <end position="114"/>
    </location>
</feature>
<dbReference type="EMBL" id="BAABJP010000015">
    <property type="protein sequence ID" value="GAA5156599.1"/>
    <property type="molecule type" value="Genomic_DNA"/>
</dbReference>
<keyword evidence="2" id="KW-1133">Transmembrane helix</keyword>
<evidence type="ECO:0000256" key="1">
    <source>
        <dbReference type="SAM" id="MobiDB-lite"/>
    </source>
</evidence>
<gene>
    <name evidence="3" type="ORF">GCM10023321_32630</name>
</gene>
<evidence type="ECO:0000313" key="4">
    <source>
        <dbReference type="Proteomes" id="UP001428817"/>
    </source>
</evidence>
<name>A0ABP9Q9M0_9PSEU</name>
<dbReference type="RefSeq" id="WP_185059680.1">
    <property type="nucleotide sequence ID" value="NZ_BAABJP010000015.1"/>
</dbReference>
<keyword evidence="2" id="KW-0812">Transmembrane</keyword>
<dbReference type="Proteomes" id="UP001428817">
    <property type="component" value="Unassembled WGS sequence"/>
</dbReference>
<feature type="transmembrane region" description="Helical" evidence="2">
    <location>
        <begin position="27"/>
        <end position="46"/>
    </location>
</feature>
<feature type="compositionally biased region" description="Polar residues" evidence="1">
    <location>
        <begin position="84"/>
        <end position="99"/>
    </location>
</feature>
<organism evidence="3 4">
    <name type="scientific">Pseudonocardia eucalypti</name>
    <dbReference type="NCBI Taxonomy" id="648755"/>
    <lineage>
        <taxon>Bacteria</taxon>
        <taxon>Bacillati</taxon>
        <taxon>Actinomycetota</taxon>
        <taxon>Actinomycetes</taxon>
        <taxon>Pseudonocardiales</taxon>
        <taxon>Pseudonocardiaceae</taxon>
        <taxon>Pseudonocardia</taxon>
    </lineage>
</organism>
<protein>
    <submittedName>
        <fullName evidence="3">Uncharacterized protein</fullName>
    </submittedName>
</protein>
<evidence type="ECO:0000313" key="3">
    <source>
        <dbReference type="EMBL" id="GAA5156599.1"/>
    </source>
</evidence>
<keyword evidence="2" id="KW-0472">Membrane</keyword>
<comment type="caution">
    <text evidence="3">The sequence shown here is derived from an EMBL/GenBank/DDBJ whole genome shotgun (WGS) entry which is preliminary data.</text>
</comment>
<reference evidence="4" key="1">
    <citation type="journal article" date="2019" name="Int. J. Syst. Evol. Microbiol.">
        <title>The Global Catalogue of Microorganisms (GCM) 10K type strain sequencing project: providing services to taxonomists for standard genome sequencing and annotation.</title>
        <authorList>
            <consortium name="The Broad Institute Genomics Platform"/>
            <consortium name="The Broad Institute Genome Sequencing Center for Infectious Disease"/>
            <person name="Wu L."/>
            <person name="Ma J."/>
        </authorList>
    </citation>
    <scope>NUCLEOTIDE SEQUENCE [LARGE SCALE GENOMIC DNA]</scope>
    <source>
        <strain evidence="4">JCM 18303</strain>
    </source>
</reference>
<accession>A0ABP9Q9M0</accession>
<evidence type="ECO:0000256" key="2">
    <source>
        <dbReference type="SAM" id="Phobius"/>
    </source>
</evidence>
<sequence>MTLIAIGLIVLLFAIQGSHMVTVASVTLMIVVFVVAVLIDIVMFFGPDADPGGDRLLRYRPKLNKRAYNRWGGVRQPSAVGENPSHSAAGTGSPSTSRVTGAPPGQGADGLPQQ</sequence>
<keyword evidence="4" id="KW-1185">Reference proteome</keyword>